<accession>A0ABR9DHY5</accession>
<name>A0ABR9DHY5_9GAMM</name>
<comment type="caution">
    <text evidence="1">The sequence shown here is derived from an EMBL/GenBank/DDBJ whole genome shotgun (WGS) entry which is preliminary data.</text>
</comment>
<gene>
    <name evidence="1" type="ORF">EBB_19665</name>
</gene>
<organism evidence="1 2">
    <name type="scientific">Methylomonas fluvii</name>
    <dbReference type="NCBI Taxonomy" id="1854564"/>
    <lineage>
        <taxon>Bacteria</taxon>
        <taxon>Pseudomonadati</taxon>
        <taxon>Pseudomonadota</taxon>
        <taxon>Gammaproteobacteria</taxon>
        <taxon>Methylococcales</taxon>
        <taxon>Methylococcaceae</taxon>
        <taxon>Methylomonas</taxon>
    </lineage>
</organism>
<dbReference type="Proteomes" id="UP000641152">
    <property type="component" value="Unassembled WGS sequence"/>
</dbReference>
<evidence type="ECO:0000313" key="2">
    <source>
        <dbReference type="Proteomes" id="UP000641152"/>
    </source>
</evidence>
<sequence length="121" mass="13366">MTTIGRIGGAYIQYCKQLDEYDAAVSQGKLPVFRSVDLDEGDKLQRAVSTRLICHLELSFGKTKAEFKVDFFRVFGSGTGKFAPNEDQRSPAAVSGLRGVELERTKEDCCVSYVSGGYLNR</sequence>
<reference evidence="1 2" key="1">
    <citation type="submission" date="2020-09" db="EMBL/GenBank/DDBJ databases">
        <title>Methylomonas albis sp. nov. and Methylomonas fluvii sp. nov.: Two cold-adapted methanotrophs from the River Elbe and an amended description of Methylovulum psychrotolerans strain Eb1.</title>
        <authorList>
            <person name="Bussmann I.K."/>
            <person name="Klings K.-W."/>
            <person name="Warnstedt J."/>
            <person name="Hoppert M."/>
            <person name="Saborowski A."/>
            <person name="Horn F."/>
            <person name="Liebner S."/>
        </authorList>
    </citation>
    <scope>NUCLEOTIDE SEQUENCE [LARGE SCALE GENOMIC DNA]</scope>
    <source>
        <strain evidence="1 2">EbB</strain>
    </source>
</reference>
<dbReference type="InterPro" id="IPR058240">
    <property type="entry name" value="rSAM_sf"/>
</dbReference>
<evidence type="ECO:0000313" key="1">
    <source>
        <dbReference type="EMBL" id="MBD9362687.1"/>
    </source>
</evidence>
<dbReference type="EMBL" id="JACXST010000003">
    <property type="protein sequence ID" value="MBD9362687.1"/>
    <property type="molecule type" value="Genomic_DNA"/>
</dbReference>
<keyword evidence="2" id="KW-1185">Reference proteome</keyword>
<dbReference type="RefSeq" id="WP_192395442.1">
    <property type="nucleotide sequence ID" value="NZ_CAJHIU010000003.1"/>
</dbReference>
<dbReference type="SUPFAM" id="SSF102114">
    <property type="entry name" value="Radical SAM enzymes"/>
    <property type="match status" value="1"/>
</dbReference>
<proteinExistence type="predicted"/>
<protein>
    <submittedName>
        <fullName evidence="1">Uncharacterized protein</fullName>
    </submittedName>
</protein>